<accession>A0A0C9WF29</accession>
<evidence type="ECO:0000313" key="8">
    <source>
        <dbReference type="Proteomes" id="UP000053820"/>
    </source>
</evidence>
<evidence type="ECO:0000256" key="3">
    <source>
        <dbReference type="ARBA" id="ARBA00022512"/>
    </source>
</evidence>
<proteinExistence type="inferred from homology"/>
<dbReference type="CDD" id="cd23507">
    <property type="entry name" value="hydrophobin_I"/>
    <property type="match status" value="1"/>
</dbReference>
<gene>
    <name evidence="7" type="ORF">HYDPIDRAFT_29205</name>
</gene>
<evidence type="ECO:0000256" key="1">
    <source>
        <dbReference type="ARBA" id="ARBA00004191"/>
    </source>
</evidence>
<protein>
    <recommendedName>
        <fullName evidence="6">Hydrophobin</fullName>
    </recommendedName>
</protein>
<dbReference type="OrthoDB" id="4225815at2759"/>
<evidence type="ECO:0000256" key="5">
    <source>
        <dbReference type="ARBA" id="ARBA00023157"/>
    </source>
</evidence>
<dbReference type="Proteomes" id="UP000053820">
    <property type="component" value="Unassembled WGS sequence"/>
</dbReference>
<reference evidence="7 8" key="1">
    <citation type="submission" date="2014-04" db="EMBL/GenBank/DDBJ databases">
        <title>Evolutionary Origins and Diversification of the Mycorrhizal Mutualists.</title>
        <authorList>
            <consortium name="DOE Joint Genome Institute"/>
            <consortium name="Mycorrhizal Genomics Consortium"/>
            <person name="Kohler A."/>
            <person name="Kuo A."/>
            <person name="Nagy L.G."/>
            <person name="Floudas D."/>
            <person name="Copeland A."/>
            <person name="Barry K.W."/>
            <person name="Cichocki N."/>
            <person name="Veneault-Fourrey C."/>
            <person name="LaButti K."/>
            <person name="Lindquist E.A."/>
            <person name="Lipzen A."/>
            <person name="Lundell T."/>
            <person name="Morin E."/>
            <person name="Murat C."/>
            <person name="Riley R."/>
            <person name="Ohm R."/>
            <person name="Sun H."/>
            <person name="Tunlid A."/>
            <person name="Henrissat B."/>
            <person name="Grigoriev I.V."/>
            <person name="Hibbett D.S."/>
            <person name="Martin F."/>
        </authorList>
    </citation>
    <scope>NUCLEOTIDE SEQUENCE [LARGE SCALE GENOMIC DNA]</scope>
    <source>
        <strain evidence="7 8">MD-312</strain>
    </source>
</reference>
<dbReference type="GO" id="GO:0009277">
    <property type="term" value="C:fungal-type cell wall"/>
    <property type="evidence" value="ECO:0007669"/>
    <property type="project" value="InterPro"/>
</dbReference>
<keyword evidence="3 6" id="KW-0134">Cell wall</keyword>
<dbReference type="Pfam" id="PF01185">
    <property type="entry name" value="Hydrophobin"/>
    <property type="match status" value="1"/>
</dbReference>
<sequence>MLTRTLLVVLPFVVLAFGGPLIGRNPQCNTGSLQCCNSVQSADDEDTGKLLNLLAIPMSGTGQVGMNCNPIPIGGAGSGAQCEQNPVCCSGTSHYNGFINMGCDPINIGMPL</sequence>
<organism evidence="7 8">
    <name type="scientific">Hydnomerulius pinastri MD-312</name>
    <dbReference type="NCBI Taxonomy" id="994086"/>
    <lineage>
        <taxon>Eukaryota</taxon>
        <taxon>Fungi</taxon>
        <taxon>Dikarya</taxon>
        <taxon>Basidiomycota</taxon>
        <taxon>Agaricomycotina</taxon>
        <taxon>Agaricomycetes</taxon>
        <taxon>Agaricomycetidae</taxon>
        <taxon>Boletales</taxon>
        <taxon>Boletales incertae sedis</taxon>
        <taxon>Leucogyrophana</taxon>
    </lineage>
</organism>
<dbReference type="AlphaFoldDB" id="A0A0C9WF29"/>
<evidence type="ECO:0000256" key="2">
    <source>
        <dbReference type="ARBA" id="ARBA00010446"/>
    </source>
</evidence>
<comment type="subcellular location">
    <subcellularLocation>
        <location evidence="1 6">Secreted</location>
        <location evidence="1 6">Cell wall</location>
    </subcellularLocation>
</comment>
<keyword evidence="6" id="KW-0732">Signal</keyword>
<dbReference type="InterPro" id="IPR001338">
    <property type="entry name" value="Class_I_Hydrophobin"/>
</dbReference>
<evidence type="ECO:0000313" key="7">
    <source>
        <dbReference type="EMBL" id="KIJ63857.1"/>
    </source>
</evidence>
<keyword evidence="8" id="KW-1185">Reference proteome</keyword>
<dbReference type="EMBL" id="KN839849">
    <property type="protein sequence ID" value="KIJ63857.1"/>
    <property type="molecule type" value="Genomic_DNA"/>
</dbReference>
<feature type="chain" id="PRO_5013988624" description="Hydrophobin" evidence="6">
    <location>
        <begin position="19"/>
        <end position="112"/>
    </location>
</feature>
<keyword evidence="5 6" id="KW-1015">Disulfide bond</keyword>
<name>A0A0C9WF29_9AGAM</name>
<comment type="similarity">
    <text evidence="2 6">Belongs to the fungal hydrophobin family.</text>
</comment>
<dbReference type="GO" id="GO:0005199">
    <property type="term" value="F:structural constituent of cell wall"/>
    <property type="evidence" value="ECO:0007669"/>
    <property type="project" value="InterPro"/>
</dbReference>
<evidence type="ECO:0000256" key="6">
    <source>
        <dbReference type="RuleBase" id="RU365009"/>
    </source>
</evidence>
<evidence type="ECO:0000256" key="4">
    <source>
        <dbReference type="ARBA" id="ARBA00022525"/>
    </source>
</evidence>
<dbReference type="SMART" id="SM00075">
    <property type="entry name" value="HYDRO"/>
    <property type="match status" value="1"/>
</dbReference>
<feature type="signal peptide" evidence="6">
    <location>
        <begin position="1"/>
        <end position="18"/>
    </location>
</feature>
<dbReference type="HOGENOM" id="CLU_105134_2_0_1"/>
<keyword evidence="4 6" id="KW-0964">Secreted</keyword>